<sequence>MTASRTNLRLASAAVAGMALMTTSLAAVVIPGLASADQNGPKQASASASSTAQPKADRSTDSTRAPKASTAPKASAATSSGSNDDSGPSASPRVTTTNAPGSTASFGPTQEWDVLDPRFNKNKLNLLAGETFVVYADVLHSQPLEQDLSIRVDKLVNLKCEPKNETAEAGADSGLETFAVECMITKGNSRVSGYYQLVQADGTVIGEGVFAASPNADPSNPSASSTAATPGGTSDNKPTASPTSTTSKPASTAGAKSEIAIAKARFEPASFPLRVGQKFVVNKDVTISGVPLHSALTMQITKQQNLDCTPTSAKIPEGAEGTKTLTFSCEITGVDRAPGAWYSITLADGTKLVTDAYFGLDSSGGMAEGERDNGKQTKIDTSGGLADTGAPAVGVFLAGALVSTVAGAQLIRRRRG</sequence>
<feature type="signal peptide" evidence="3">
    <location>
        <begin position="1"/>
        <end position="26"/>
    </location>
</feature>
<feature type="compositionally biased region" description="Polar residues" evidence="1">
    <location>
        <begin position="81"/>
        <end position="108"/>
    </location>
</feature>
<keyword evidence="2" id="KW-0472">Membrane</keyword>
<comment type="caution">
    <text evidence="4">The sequence shown here is derived from an EMBL/GenBank/DDBJ whole genome shotgun (WGS) entry which is preliminary data.</text>
</comment>
<feature type="transmembrane region" description="Helical" evidence="2">
    <location>
        <begin position="392"/>
        <end position="411"/>
    </location>
</feature>
<evidence type="ECO:0000256" key="2">
    <source>
        <dbReference type="SAM" id="Phobius"/>
    </source>
</evidence>
<keyword evidence="5" id="KW-1185">Reference proteome</keyword>
<proteinExistence type="predicted"/>
<feature type="region of interest" description="Disordered" evidence="1">
    <location>
        <begin position="36"/>
        <end position="110"/>
    </location>
</feature>
<feature type="region of interest" description="Disordered" evidence="1">
    <location>
        <begin position="211"/>
        <end position="254"/>
    </location>
</feature>
<dbReference type="AlphaFoldDB" id="A0A7Z0D8H2"/>
<keyword evidence="2" id="KW-1133">Transmembrane helix</keyword>
<accession>A0A7Z0D8H2</accession>
<reference evidence="4 5" key="1">
    <citation type="submission" date="2020-07" db="EMBL/GenBank/DDBJ databases">
        <title>Sequencing the genomes of 1000 actinobacteria strains.</title>
        <authorList>
            <person name="Klenk H.-P."/>
        </authorList>
    </citation>
    <scope>NUCLEOTIDE SEQUENCE [LARGE SCALE GENOMIC DNA]</scope>
    <source>
        <strain evidence="4 5">DSM 103164</strain>
    </source>
</reference>
<protein>
    <submittedName>
        <fullName evidence="4">Uncharacterized protein</fullName>
    </submittedName>
</protein>
<gene>
    <name evidence="4" type="ORF">GGQ54_001445</name>
</gene>
<feature type="compositionally biased region" description="Low complexity" evidence="1">
    <location>
        <begin position="65"/>
        <end position="80"/>
    </location>
</feature>
<dbReference type="RefSeq" id="WP_179444784.1">
    <property type="nucleotide sequence ID" value="NZ_JACBZS010000001.1"/>
</dbReference>
<keyword evidence="3" id="KW-0732">Signal</keyword>
<keyword evidence="2" id="KW-0812">Transmembrane</keyword>
<name>A0A7Z0D8H2_9ACTN</name>
<evidence type="ECO:0000256" key="3">
    <source>
        <dbReference type="SAM" id="SignalP"/>
    </source>
</evidence>
<feature type="chain" id="PRO_5039454631" evidence="3">
    <location>
        <begin position="27"/>
        <end position="416"/>
    </location>
</feature>
<dbReference type="Proteomes" id="UP000527616">
    <property type="component" value="Unassembled WGS sequence"/>
</dbReference>
<evidence type="ECO:0000313" key="5">
    <source>
        <dbReference type="Proteomes" id="UP000527616"/>
    </source>
</evidence>
<evidence type="ECO:0000256" key="1">
    <source>
        <dbReference type="SAM" id="MobiDB-lite"/>
    </source>
</evidence>
<dbReference type="EMBL" id="JACBZS010000001">
    <property type="protein sequence ID" value="NYI70885.1"/>
    <property type="molecule type" value="Genomic_DNA"/>
</dbReference>
<organism evidence="4 5">
    <name type="scientific">Naumannella cuiyingiana</name>
    <dbReference type="NCBI Taxonomy" id="1347891"/>
    <lineage>
        <taxon>Bacteria</taxon>
        <taxon>Bacillati</taxon>
        <taxon>Actinomycetota</taxon>
        <taxon>Actinomycetes</taxon>
        <taxon>Propionibacteriales</taxon>
        <taxon>Propionibacteriaceae</taxon>
        <taxon>Naumannella</taxon>
    </lineage>
</organism>
<evidence type="ECO:0000313" key="4">
    <source>
        <dbReference type="EMBL" id="NYI70885.1"/>
    </source>
</evidence>